<protein>
    <submittedName>
        <fullName evidence="2">DUF2897 family protein</fullName>
    </submittedName>
</protein>
<evidence type="ECO:0000313" key="2">
    <source>
        <dbReference type="EMBL" id="MBE0456606.1"/>
    </source>
</evidence>
<gene>
    <name evidence="2" type="ORF">EI167_03880</name>
</gene>
<organism evidence="2 3">
    <name type="scientific">Pseudoalteromonas prydzensis</name>
    <dbReference type="NCBI Taxonomy" id="182141"/>
    <lineage>
        <taxon>Bacteria</taxon>
        <taxon>Pseudomonadati</taxon>
        <taxon>Pseudomonadota</taxon>
        <taxon>Gammaproteobacteria</taxon>
        <taxon>Alteromonadales</taxon>
        <taxon>Pseudoalteromonadaceae</taxon>
        <taxon>Pseudoalteromonas</taxon>
    </lineage>
</organism>
<evidence type="ECO:0000256" key="1">
    <source>
        <dbReference type="SAM" id="Phobius"/>
    </source>
</evidence>
<dbReference type="EMBL" id="RRZA01000007">
    <property type="protein sequence ID" value="MBE0456606.1"/>
    <property type="molecule type" value="Genomic_DNA"/>
</dbReference>
<evidence type="ECO:0000313" key="3">
    <source>
        <dbReference type="Proteomes" id="UP000707245"/>
    </source>
</evidence>
<dbReference type="Proteomes" id="UP000707245">
    <property type="component" value="Unassembled WGS sequence"/>
</dbReference>
<keyword evidence="1" id="KW-1133">Transmembrane helix</keyword>
<proteinExistence type="predicted"/>
<feature type="transmembrane region" description="Helical" evidence="1">
    <location>
        <begin position="6"/>
        <end position="23"/>
    </location>
</feature>
<reference evidence="2 3" key="1">
    <citation type="submission" date="2020-07" db="EMBL/GenBank/DDBJ databases">
        <title>Halophilic bacteria isolated from french cheeses.</title>
        <authorList>
            <person name="Kothe C.I."/>
            <person name="Farah-Kraiem B."/>
            <person name="Renault P."/>
            <person name="Dridi B."/>
        </authorList>
    </citation>
    <scope>NUCLEOTIDE SEQUENCE [LARGE SCALE GENOMIC DNA]</scope>
    <source>
        <strain evidence="2 3">FME14</strain>
    </source>
</reference>
<sequence length="46" mass="5186">MQIWQVLIIIVVLAVIIGNIMLLKHSANIGFKAQDKKTDTRAQKKP</sequence>
<dbReference type="RefSeq" id="WP_192540784.1">
    <property type="nucleotide sequence ID" value="NZ_CASHZX010000002.1"/>
</dbReference>
<accession>A0ABR9FII6</accession>
<keyword evidence="1" id="KW-0812">Transmembrane</keyword>
<dbReference type="Pfam" id="PF11446">
    <property type="entry name" value="DUF2897"/>
    <property type="match status" value="1"/>
</dbReference>
<comment type="caution">
    <text evidence="2">The sequence shown here is derived from an EMBL/GenBank/DDBJ whole genome shotgun (WGS) entry which is preliminary data.</text>
</comment>
<keyword evidence="1" id="KW-0472">Membrane</keyword>
<keyword evidence="3" id="KW-1185">Reference proteome</keyword>
<dbReference type="InterPro" id="IPR021550">
    <property type="entry name" value="DUF2897"/>
</dbReference>
<name>A0ABR9FII6_9GAMM</name>